<accession>A0A6J4QRT4</accession>
<evidence type="ECO:0000256" key="2">
    <source>
        <dbReference type="ARBA" id="ARBA00022741"/>
    </source>
</evidence>
<dbReference type="InterPro" id="IPR003593">
    <property type="entry name" value="AAA+_ATPase"/>
</dbReference>
<dbReference type="GO" id="GO:0005524">
    <property type="term" value="F:ATP binding"/>
    <property type="evidence" value="ECO:0007669"/>
    <property type="project" value="UniProtKB-KW"/>
</dbReference>
<evidence type="ECO:0000256" key="4">
    <source>
        <dbReference type="SAM" id="MobiDB-lite"/>
    </source>
</evidence>
<feature type="compositionally biased region" description="Polar residues" evidence="4">
    <location>
        <begin position="170"/>
        <end position="180"/>
    </location>
</feature>
<proteinExistence type="inferred from homology"/>
<organism evidence="6">
    <name type="scientific">uncultured Rubrobacteraceae bacterium</name>
    <dbReference type="NCBI Taxonomy" id="349277"/>
    <lineage>
        <taxon>Bacteria</taxon>
        <taxon>Bacillati</taxon>
        <taxon>Actinomycetota</taxon>
        <taxon>Rubrobacteria</taxon>
        <taxon>Rubrobacterales</taxon>
        <taxon>Rubrobacteraceae</taxon>
        <taxon>environmental samples</taxon>
    </lineage>
</organism>
<dbReference type="GO" id="GO:0016887">
    <property type="term" value="F:ATP hydrolysis activity"/>
    <property type="evidence" value="ECO:0007669"/>
    <property type="project" value="TreeGrafter"/>
</dbReference>
<dbReference type="SUPFAM" id="SSF52540">
    <property type="entry name" value="P-loop containing nucleoside triphosphate hydrolases"/>
    <property type="match status" value="1"/>
</dbReference>
<dbReference type="Gene3D" id="3.30.450.90">
    <property type="match status" value="1"/>
</dbReference>
<dbReference type="PANTHER" id="PTHR30258:SF3">
    <property type="entry name" value="SLL1921 PROTEIN"/>
    <property type="match status" value="1"/>
</dbReference>
<dbReference type="EMBL" id="CADCVE010000037">
    <property type="protein sequence ID" value="CAA9453079.1"/>
    <property type="molecule type" value="Genomic_DNA"/>
</dbReference>
<feature type="region of interest" description="Disordered" evidence="4">
    <location>
        <begin position="411"/>
        <end position="447"/>
    </location>
</feature>
<evidence type="ECO:0000256" key="1">
    <source>
        <dbReference type="ARBA" id="ARBA00006611"/>
    </source>
</evidence>
<feature type="domain" description="AAA+ ATPase" evidence="5">
    <location>
        <begin position="769"/>
        <end position="892"/>
    </location>
</feature>
<dbReference type="GO" id="GO:0005886">
    <property type="term" value="C:plasma membrane"/>
    <property type="evidence" value="ECO:0007669"/>
    <property type="project" value="TreeGrafter"/>
</dbReference>
<dbReference type="Gene3D" id="1.10.40.70">
    <property type="match status" value="1"/>
</dbReference>
<protein>
    <submittedName>
        <fullName evidence="6">Type IV fimbrial assembly, ATPase PilB</fullName>
    </submittedName>
</protein>
<dbReference type="Pfam" id="PF00437">
    <property type="entry name" value="T2SSE"/>
    <property type="match status" value="1"/>
</dbReference>
<keyword evidence="2" id="KW-0547">Nucleotide-binding</keyword>
<dbReference type="InterPro" id="IPR027417">
    <property type="entry name" value="P-loop_NTPase"/>
</dbReference>
<dbReference type="FunFam" id="3.40.50.300:FF:000398">
    <property type="entry name" value="Type IV pilus assembly ATPase PilB"/>
    <property type="match status" value="1"/>
</dbReference>
<dbReference type="Pfam" id="PF05157">
    <property type="entry name" value="MshEN"/>
    <property type="match status" value="3"/>
</dbReference>
<dbReference type="PANTHER" id="PTHR30258">
    <property type="entry name" value="TYPE II SECRETION SYSTEM PROTEIN GSPE-RELATED"/>
    <property type="match status" value="1"/>
</dbReference>
<feature type="compositionally biased region" description="Basic and acidic residues" evidence="4">
    <location>
        <begin position="194"/>
        <end position="206"/>
    </location>
</feature>
<sequence>MHSPDIGRVSPQRKLGSILVSEGMVSDEQLEEALEVQKTDARYLGRILVSMGYLSDEDLARALGMGLNLEYVDLKNATVDQDVIGIISEDVLKQHKAVPLRIENGSLIVAMSEPNNIYARSDLTISAGYPVTPVISSETAVGRLQDQLFGAEPVDSTVAELTRAVKTTCASGFTSRRSGAQGNGSVGAPLEESQDARTVERPERVEPGAQPEVDLGEPVVEPAAATASETGLRQESRDRARGKRHRVGGEGKIGEILISEGKITDEQLDQALSVQKSDPRDLGKILISLGYILPADLAQALARRLKLDYVVISELSEDEVNPEALDLIDEEALRKYMALPLRFESGKLVVAMANPNDIFALEDLRIIARQPICPVVATEEDLNGAFDAIFGASEELYPEEDPADAILAESLRPEDVGEEPVPASEGDPLEEPDDASPQGNAGSSLARIGDEARGRRVAIGGGRIGDILVKYGKITEEQLERALMMQKDDPREIGQLLLSLGYVNKTDLAHALAQRLRLDFIELTERDVDKGVASLVEQKVLRKHGVVPLRLENNRLMVAMSDPTNIHALEDLMMISGYPITPVVALEEEIHRVHNKVYAMTEEISEFLEESKTGMVQQDDNELDLGANAGPDEAPIIKLVSSILQQAVGDGASDIHIEPRAREVVVRLRVDGVLREAMSIPPKLQNGVTARLKIVSNLDITEKRLPQDGRFSVKLGGTKIDLRVASLPTVYGEKLVLRLLDSSNALVPLTELGFPPEVYAQYEEIFRQPYGAILVTGPTGSGKSTTLYATLGELNTPEKNIITVEDPVEYRMRGINQIQTNPKAGLTFASALKSILRADPDIVMIGEIRNFETGQIAVEAALTGHLVLSTLHTNDAPGAVSRLTEMGVEPFLTSSAVDGVVAQRLGRRLCERCKEPMEIDKEILAGMQFPFQHAPKELWFHKAVGCNFCGGTGYKGRVGMYEFMVVDEEIKGLILRRAPTGEIGRAAEEAGMIRLRDDGLLKAAAGITTIEEVLRTVV</sequence>
<dbReference type="InterPro" id="IPR007831">
    <property type="entry name" value="T2SS_GspE_N"/>
</dbReference>
<dbReference type="InterPro" id="IPR037257">
    <property type="entry name" value="T2SS_E_N_sf"/>
</dbReference>
<dbReference type="Gene3D" id="3.40.50.300">
    <property type="entry name" value="P-loop containing nucleotide triphosphate hydrolases"/>
    <property type="match status" value="1"/>
</dbReference>
<dbReference type="SUPFAM" id="SSF160246">
    <property type="entry name" value="EspE N-terminal domain-like"/>
    <property type="match status" value="3"/>
</dbReference>
<name>A0A6J4QRT4_9ACTN</name>
<reference evidence="6" key="1">
    <citation type="submission" date="2020-02" db="EMBL/GenBank/DDBJ databases">
        <authorList>
            <person name="Meier V. D."/>
        </authorList>
    </citation>
    <scope>NUCLEOTIDE SEQUENCE</scope>
    <source>
        <strain evidence="6">AVDCRST_MAG28</strain>
    </source>
</reference>
<dbReference type="AlphaFoldDB" id="A0A6J4QRT4"/>
<dbReference type="Gene3D" id="3.30.300.160">
    <property type="entry name" value="Type II secretion system, protein E, N-terminal domain"/>
    <property type="match status" value="3"/>
</dbReference>
<dbReference type="FunFam" id="3.30.450.90:FF:000001">
    <property type="entry name" value="Type II secretion system ATPase GspE"/>
    <property type="match status" value="1"/>
</dbReference>
<gene>
    <name evidence="6" type="ORF">AVDCRST_MAG28-2004</name>
</gene>
<keyword evidence="3" id="KW-0067">ATP-binding</keyword>
<dbReference type="SMART" id="SM00382">
    <property type="entry name" value="AAA"/>
    <property type="match status" value="1"/>
</dbReference>
<evidence type="ECO:0000313" key="6">
    <source>
        <dbReference type="EMBL" id="CAA9453079.1"/>
    </source>
</evidence>
<evidence type="ECO:0000256" key="3">
    <source>
        <dbReference type="ARBA" id="ARBA00022840"/>
    </source>
</evidence>
<evidence type="ECO:0000259" key="5">
    <source>
        <dbReference type="SMART" id="SM00382"/>
    </source>
</evidence>
<feature type="region of interest" description="Disordered" evidence="4">
    <location>
        <begin position="170"/>
        <end position="246"/>
    </location>
</feature>
<dbReference type="CDD" id="cd01129">
    <property type="entry name" value="PulE-GspE-like"/>
    <property type="match status" value="1"/>
</dbReference>
<comment type="similarity">
    <text evidence="1">Belongs to the GSP E family.</text>
</comment>
<dbReference type="InterPro" id="IPR001482">
    <property type="entry name" value="T2SS/T4SS_dom"/>
</dbReference>